<dbReference type="PANTHER" id="PTHR23507:SF1">
    <property type="entry name" value="FI18259P1-RELATED"/>
    <property type="match status" value="1"/>
</dbReference>
<feature type="transmembrane region" description="Helical" evidence="6">
    <location>
        <begin position="136"/>
        <end position="154"/>
    </location>
</feature>
<name>A0A319EBE0_ASPSB</name>
<evidence type="ECO:0000313" key="8">
    <source>
        <dbReference type="Proteomes" id="UP000248423"/>
    </source>
</evidence>
<dbReference type="InterPro" id="IPR011701">
    <property type="entry name" value="MFS"/>
</dbReference>
<feature type="transmembrane region" description="Helical" evidence="6">
    <location>
        <begin position="38"/>
        <end position="60"/>
    </location>
</feature>
<proteinExistence type="predicted"/>
<dbReference type="Pfam" id="PF07690">
    <property type="entry name" value="MFS_1"/>
    <property type="match status" value="1"/>
</dbReference>
<dbReference type="AlphaFoldDB" id="A0A319EBE0"/>
<comment type="subcellular location">
    <subcellularLocation>
        <location evidence="1">Membrane</location>
        <topology evidence="1">Multi-pass membrane protein</topology>
    </subcellularLocation>
</comment>
<feature type="transmembrane region" description="Helical" evidence="6">
    <location>
        <begin position="465"/>
        <end position="485"/>
    </location>
</feature>
<dbReference type="VEuPathDB" id="FungiDB:BO78DRAFT_428843"/>
<dbReference type="InterPro" id="IPR036259">
    <property type="entry name" value="MFS_trans_sf"/>
</dbReference>
<keyword evidence="2 6" id="KW-0812">Transmembrane</keyword>
<feature type="transmembrane region" description="Helical" evidence="6">
    <location>
        <begin position="203"/>
        <end position="221"/>
    </location>
</feature>
<sequence length="492" mass="52797">MSRVEATAHNGEPSPATPLLENPISDDSRYQKRGGSNVRALVICAAFIVVVDFASSLRIAPTNQLLELSVCRSYYRSVDPSTIAPDGTVPARICKIHEIQREVAVLRGWLGLAEALPGLLLAIPYGLLAQRYGRKLVATLGLSGEIIANLWIWFACHYFPRFSGWAIVISASIRFIGGGSPVISTIVLALVSSFASPQSRTRVFFYMAVSQMISGLLSTPLSSLLLSRYGPDVPYLLGTPFELIGYLGLYLLPNPEPSSDPATFNESGDSEAQEGLVPKGRKLAHTKEVFAFLLSPTGLLPLLLAFMVNKLSRQIEELIVQYMTVRFDWTVAQSGYLLSLETAMHIVLACAIFPWAHRLLLTTSDHNAASADIRMAKGSTVFLVVGPLLMGLASTPGVLVLGLLIFIMGSGFRQSIQSYLTGAVPPENITLLYTSITVLDALGSLAAAPLMAYMLAIGIQAGGMAIGLPFVLAAALYALVGVGVWRARVASV</sequence>
<dbReference type="Gene3D" id="1.20.1250.20">
    <property type="entry name" value="MFS general substrate transporter like domains"/>
    <property type="match status" value="1"/>
</dbReference>
<dbReference type="GO" id="GO:0022857">
    <property type="term" value="F:transmembrane transporter activity"/>
    <property type="evidence" value="ECO:0007669"/>
    <property type="project" value="InterPro"/>
</dbReference>
<dbReference type="OrthoDB" id="194139at2759"/>
<dbReference type="GO" id="GO:0016020">
    <property type="term" value="C:membrane"/>
    <property type="evidence" value="ECO:0007669"/>
    <property type="project" value="UniProtKB-SubCell"/>
</dbReference>
<feature type="transmembrane region" description="Helical" evidence="6">
    <location>
        <begin position="166"/>
        <end position="191"/>
    </location>
</feature>
<dbReference type="PANTHER" id="PTHR23507">
    <property type="entry name" value="ZGC:174356"/>
    <property type="match status" value="1"/>
</dbReference>
<feature type="region of interest" description="Disordered" evidence="5">
    <location>
        <begin position="1"/>
        <end position="26"/>
    </location>
</feature>
<evidence type="ECO:0000256" key="4">
    <source>
        <dbReference type="ARBA" id="ARBA00023136"/>
    </source>
</evidence>
<feature type="transmembrane region" description="Helical" evidence="6">
    <location>
        <begin position="381"/>
        <end position="409"/>
    </location>
</feature>
<keyword evidence="3 6" id="KW-1133">Transmembrane helix</keyword>
<gene>
    <name evidence="7" type="ORF">BO78DRAFT_428843</name>
</gene>
<evidence type="ECO:0000256" key="6">
    <source>
        <dbReference type="SAM" id="Phobius"/>
    </source>
</evidence>
<accession>A0A319EBE0</accession>
<evidence type="ECO:0000313" key="7">
    <source>
        <dbReference type="EMBL" id="PYI07462.1"/>
    </source>
</evidence>
<evidence type="ECO:0000256" key="2">
    <source>
        <dbReference type="ARBA" id="ARBA00022692"/>
    </source>
</evidence>
<feature type="transmembrane region" description="Helical" evidence="6">
    <location>
        <begin position="289"/>
        <end position="308"/>
    </location>
</feature>
<organism evidence="7 8">
    <name type="scientific">Aspergillus sclerotiicarbonarius (strain CBS 121057 / IBT 28362)</name>
    <dbReference type="NCBI Taxonomy" id="1448318"/>
    <lineage>
        <taxon>Eukaryota</taxon>
        <taxon>Fungi</taxon>
        <taxon>Dikarya</taxon>
        <taxon>Ascomycota</taxon>
        <taxon>Pezizomycotina</taxon>
        <taxon>Eurotiomycetes</taxon>
        <taxon>Eurotiomycetidae</taxon>
        <taxon>Eurotiales</taxon>
        <taxon>Aspergillaceae</taxon>
        <taxon>Aspergillus</taxon>
        <taxon>Aspergillus subgen. Circumdati</taxon>
    </lineage>
</organism>
<feature type="transmembrane region" description="Helical" evidence="6">
    <location>
        <begin position="109"/>
        <end position="129"/>
    </location>
</feature>
<dbReference type="EMBL" id="KZ826341">
    <property type="protein sequence ID" value="PYI07462.1"/>
    <property type="molecule type" value="Genomic_DNA"/>
</dbReference>
<keyword evidence="8" id="KW-1185">Reference proteome</keyword>
<feature type="transmembrane region" description="Helical" evidence="6">
    <location>
        <begin position="343"/>
        <end position="361"/>
    </location>
</feature>
<protein>
    <submittedName>
        <fullName evidence="7">MFS general substrate transporter</fullName>
    </submittedName>
</protein>
<dbReference type="SUPFAM" id="SSF103473">
    <property type="entry name" value="MFS general substrate transporter"/>
    <property type="match status" value="1"/>
</dbReference>
<feature type="transmembrane region" description="Helical" evidence="6">
    <location>
        <begin position="429"/>
        <end position="453"/>
    </location>
</feature>
<keyword evidence="4 6" id="KW-0472">Membrane</keyword>
<evidence type="ECO:0000256" key="1">
    <source>
        <dbReference type="ARBA" id="ARBA00004141"/>
    </source>
</evidence>
<evidence type="ECO:0000256" key="3">
    <source>
        <dbReference type="ARBA" id="ARBA00022989"/>
    </source>
</evidence>
<reference evidence="7 8" key="1">
    <citation type="submission" date="2018-02" db="EMBL/GenBank/DDBJ databases">
        <title>The genomes of Aspergillus section Nigri reveals drivers in fungal speciation.</title>
        <authorList>
            <consortium name="DOE Joint Genome Institute"/>
            <person name="Vesth T.C."/>
            <person name="Nybo J."/>
            <person name="Theobald S."/>
            <person name="Brandl J."/>
            <person name="Frisvad J.C."/>
            <person name="Nielsen K.F."/>
            <person name="Lyhne E.K."/>
            <person name="Kogle M.E."/>
            <person name="Kuo A."/>
            <person name="Riley R."/>
            <person name="Clum A."/>
            <person name="Nolan M."/>
            <person name="Lipzen A."/>
            <person name="Salamov A."/>
            <person name="Henrissat B."/>
            <person name="Wiebenga A."/>
            <person name="De vries R.P."/>
            <person name="Grigoriev I.V."/>
            <person name="Mortensen U.H."/>
            <person name="Andersen M.R."/>
            <person name="Baker S.E."/>
        </authorList>
    </citation>
    <scope>NUCLEOTIDE SEQUENCE [LARGE SCALE GENOMIC DNA]</scope>
    <source>
        <strain evidence="7 8">CBS 121057</strain>
    </source>
</reference>
<dbReference type="Proteomes" id="UP000248423">
    <property type="component" value="Unassembled WGS sequence"/>
</dbReference>
<evidence type="ECO:0000256" key="5">
    <source>
        <dbReference type="SAM" id="MobiDB-lite"/>
    </source>
</evidence>